<organism evidence="1 2">
    <name type="scientific">Massilia orientalis</name>
    <dbReference type="NCBI Taxonomy" id="3050128"/>
    <lineage>
        <taxon>Bacteria</taxon>
        <taxon>Pseudomonadati</taxon>
        <taxon>Pseudomonadota</taxon>
        <taxon>Betaproteobacteria</taxon>
        <taxon>Burkholderiales</taxon>
        <taxon>Oxalobacteraceae</taxon>
        <taxon>Telluria group</taxon>
        <taxon>Massilia</taxon>
    </lineage>
</organism>
<dbReference type="Proteomes" id="UP001168096">
    <property type="component" value="Unassembled WGS sequence"/>
</dbReference>
<evidence type="ECO:0000313" key="1">
    <source>
        <dbReference type="EMBL" id="MFJ1470650.1"/>
    </source>
</evidence>
<gene>
    <name evidence="1" type="primary">arsA</name>
    <name evidence="1" type="ORF">QPK29_023280</name>
</gene>
<name>A0ACC7MF03_9BURK</name>
<accession>A0ACC7MF03</accession>
<evidence type="ECO:0000313" key="2">
    <source>
        <dbReference type="Proteomes" id="UP001168096"/>
    </source>
</evidence>
<keyword evidence="2" id="KW-1185">Reference proteome</keyword>
<comment type="caution">
    <text evidence="1">The sequence shown here is derived from an EMBL/GenBank/DDBJ whole genome shotgun (WGS) entry which is preliminary data.</text>
</comment>
<protein>
    <submittedName>
        <fullName evidence="1">Arsenical pump-driving ATPase</fullName>
    </submittedName>
</protein>
<reference evidence="1" key="1">
    <citation type="submission" date="2024-11" db="EMBL/GenBank/DDBJ databases">
        <title>Description of Massilia orientalis sp. nov., isolated from rhizosphere soil of Ageratina adenophora.</title>
        <authorList>
            <person name="Wang Y."/>
        </authorList>
    </citation>
    <scope>NUCLEOTIDE SEQUENCE</scope>
    <source>
        <strain evidence="1">YIM B02787</strain>
    </source>
</reference>
<sequence>MKIKVLETEREKCQRVVALLEDMARATGVSIDIAEVTDRQDIERLGATATPAILIDGALVHGGSMPTRDQAANWLKAKTPGFLDRPTRHLFFTGKGGVGKTSLSTATALALADAGKRVLLVSTDAASNLDEMLGIELRNKPSPVPGAPGLSVLNIDPDAAAESYRRRVLAQMDASASDTDRATVREQLSGACTTEIASFDEFASLLFDAADDYDHVVFDTAPTGHTLRLLSLPQAWSGFLAGNDRGASCLGPHSGLMMQEVRFKTAMDALTDPGRTTIILVARADKSAIVEAARTSEELHTLGLNNQRLVINGVFHASDPDDMVAVAIWTLEQRALDEMPTCLQSLPQDQVPLRSFDTVGLAALRALFTANASPAIKSNAANDPIEPLPGLDALADELALAEHGLIMVMGKGGVGKTTLAAALALGLIRRGKTVHLSTTDPAAHLAGTLDAEVSGLHVDRIDPKVETQRYIAKVMASKSSGLNAQEKALLLEDLRSPCTEEVAVFHAFSKIVNEARSAFVVLDTAPTGHSLLLMDATGAYHRQTLREFEGLGSGRVTTPLMRLQDGTYTKIILVTLPEVTPVSQAAALQDDLRRAGVEPYAWVINKSILAAGTLDPLLQARMAGEREQMRRVAGGLAERLFVVPWRTTPPVGNLELSRLVSKPQDKEDADDGRPASVH</sequence>
<dbReference type="EMBL" id="JASNRB020000016">
    <property type="protein sequence ID" value="MFJ1470650.1"/>
    <property type="molecule type" value="Genomic_DNA"/>
</dbReference>
<proteinExistence type="predicted"/>